<evidence type="ECO:0000313" key="1">
    <source>
        <dbReference type="EMBL" id="QGZ17173.1"/>
    </source>
</evidence>
<name>A0A6B9JC08_9CAUD</name>
<dbReference type="Proteomes" id="UP000438167">
    <property type="component" value="Segment"/>
</dbReference>
<accession>A0A6B9JC08</accession>
<proteinExistence type="predicted"/>
<evidence type="ECO:0000313" key="2">
    <source>
        <dbReference type="Proteomes" id="UP000438167"/>
    </source>
</evidence>
<keyword evidence="2" id="KW-1185">Reference proteome</keyword>
<dbReference type="RefSeq" id="YP_009885996.1">
    <property type="nucleotide sequence ID" value="NC_049489.1"/>
</dbReference>
<dbReference type="GeneID" id="55815402"/>
<dbReference type="KEGG" id="vg:55815402"/>
<dbReference type="EMBL" id="MN703411">
    <property type="protein sequence ID" value="QGZ17173.1"/>
    <property type="molecule type" value="Genomic_DNA"/>
</dbReference>
<protein>
    <submittedName>
        <fullName evidence="1">Uncharacterized protein</fullName>
    </submittedName>
</protein>
<reference evidence="1 2" key="1">
    <citation type="submission" date="2019-11" db="EMBL/GenBank/DDBJ databases">
        <authorList>
            <person name="Donovan J."/>
            <person name="Schaffer R."/>
            <person name="Bae M.S."/>
            <person name="Gitobu P.N."/>
            <person name="Guan P."/>
            <person name="Olavarrieta M.P."/>
            <person name="Perez Cortez K."/>
            <person name="Tozier F.G."/>
            <person name="Vasilopoulos H."/>
            <person name="Zhang S."/>
            <person name="Kapinos A."/>
            <person name="Freise A.C."/>
            <person name="Moberg-Parker J."/>
            <person name="Garlena R.A."/>
            <person name="Russell D.A."/>
            <person name="Pope W.H."/>
            <person name="Jacobs-Sera D."/>
            <person name="Hatfull G.F."/>
        </authorList>
    </citation>
    <scope>NUCLEOTIDE SEQUENCE [LARGE SCALE GENOMIC DNA]</scope>
</reference>
<gene>
    <name evidence="1" type="primary">74</name>
    <name evidence="1" type="ORF">SEA_DRYANG_74</name>
</gene>
<organism evidence="1 2">
    <name type="scientific">Arthrobacter phage DrYang</name>
    <dbReference type="NCBI Taxonomy" id="2686080"/>
    <lineage>
        <taxon>Viruses</taxon>
        <taxon>Duplodnaviria</taxon>
        <taxon>Heunggongvirae</taxon>
        <taxon>Uroviricota</taxon>
        <taxon>Caudoviricetes</taxon>
        <taxon>Klausavirus</taxon>
        <taxon>Klausavirus dryang</taxon>
    </lineage>
</organism>
<sequence>MDKQHPDIPTTSPLQADAIGMFEVVKAMTAAGFTEDQAFRYIAIRGATLDKAPKCPHCGGDV</sequence>